<gene>
    <name evidence="2" type="ORF">C7999DRAFT_11775</name>
</gene>
<dbReference type="PANTHER" id="PTHR28106">
    <property type="entry name" value="MITOCHONDRIAL ATPASE COMPLEX SUBUNIT ATP10"/>
    <property type="match status" value="1"/>
</dbReference>
<dbReference type="Proteomes" id="UP001303647">
    <property type="component" value="Unassembled WGS sequence"/>
</dbReference>
<name>A0AAN7D019_9PEZI</name>
<protein>
    <submittedName>
        <fullName evidence="2">ATP10 protein-domain-containing protein</fullName>
    </submittedName>
</protein>
<dbReference type="PANTHER" id="PTHR28106:SF1">
    <property type="entry name" value="MITOCHONDRIAL ATPASE COMPLEX SUBUNIT ATP10"/>
    <property type="match status" value="1"/>
</dbReference>
<feature type="region of interest" description="Disordered" evidence="1">
    <location>
        <begin position="30"/>
        <end position="115"/>
    </location>
</feature>
<dbReference type="GO" id="GO:0033615">
    <property type="term" value="P:mitochondrial proton-transporting ATP synthase complex assembly"/>
    <property type="evidence" value="ECO:0007669"/>
    <property type="project" value="TreeGrafter"/>
</dbReference>
<accession>A0AAN7D019</accession>
<organism evidence="2 3">
    <name type="scientific">Corynascus novoguineensis</name>
    <dbReference type="NCBI Taxonomy" id="1126955"/>
    <lineage>
        <taxon>Eukaryota</taxon>
        <taxon>Fungi</taxon>
        <taxon>Dikarya</taxon>
        <taxon>Ascomycota</taxon>
        <taxon>Pezizomycotina</taxon>
        <taxon>Sordariomycetes</taxon>
        <taxon>Sordariomycetidae</taxon>
        <taxon>Sordariales</taxon>
        <taxon>Chaetomiaceae</taxon>
        <taxon>Corynascus</taxon>
    </lineage>
</organism>
<dbReference type="EMBL" id="MU857613">
    <property type="protein sequence ID" value="KAK4250462.1"/>
    <property type="molecule type" value="Genomic_DNA"/>
</dbReference>
<comment type="caution">
    <text evidence="2">The sequence shown here is derived from an EMBL/GenBank/DDBJ whole genome shotgun (WGS) entry which is preliminary data.</text>
</comment>
<dbReference type="InterPro" id="IPR007849">
    <property type="entry name" value="ATP10"/>
</dbReference>
<dbReference type="Pfam" id="PF05176">
    <property type="entry name" value="ATP-synt_10"/>
    <property type="match status" value="1"/>
</dbReference>
<proteinExistence type="predicted"/>
<sequence length="351" mass="39178">MITRTGIRTGSRAASCLLCQWRSFGVSHRRLADKPPAPTPGASSDLNSKGALNGTSPVVAGNPDAGATEGPLAHAPRAYGKKLKDFTPTPLARPIGMNSPPSPGENTGIDKRTLKERHADFTNYEKHLKRREYLKNKISRPYFRDWRNLQFHEGKTFLSPPRPFRADLSLYFPNLYGRTLAKVDADTTPLLEGRASVVAVFSSMWAENQARTFTSPDQNPALHEALQASGGRAQLVQINVEEDVLKAWLVRFFSGSLRRRVGKENWDKYFLVRRGITDEIRESIGLLNSKVGYTYLVDHQCRIRWAGSGPAAPEEKEGLVKGVQRILSEMEQEGVGEHFVRRVVAKKPEET</sequence>
<reference evidence="2" key="2">
    <citation type="submission" date="2023-05" db="EMBL/GenBank/DDBJ databases">
        <authorList>
            <consortium name="Lawrence Berkeley National Laboratory"/>
            <person name="Steindorff A."/>
            <person name="Hensen N."/>
            <person name="Bonometti L."/>
            <person name="Westerberg I."/>
            <person name="Brannstrom I.O."/>
            <person name="Guillou S."/>
            <person name="Cros-Aarteil S."/>
            <person name="Calhoun S."/>
            <person name="Haridas S."/>
            <person name="Kuo A."/>
            <person name="Mondo S."/>
            <person name="Pangilinan J."/>
            <person name="Riley R."/>
            <person name="Labutti K."/>
            <person name="Andreopoulos B."/>
            <person name="Lipzen A."/>
            <person name="Chen C."/>
            <person name="Yanf M."/>
            <person name="Daum C."/>
            <person name="Ng V."/>
            <person name="Clum A."/>
            <person name="Ohm R."/>
            <person name="Martin F."/>
            <person name="Silar P."/>
            <person name="Natvig D."/>
            <person name="Lalanne C."/>
            <person name="Gautier V."/>
            <person name="Ament-Velasquez S.L."/>
            <person name="Kruys A."/>
            <person name="Hutchinson M.I."/>
            <person name="Powell A.J."/>
            <person name="Barry K."/>
            <person name="Miller A.N."/>
            <person name="Grigoriev I.V."/>
            <person name="Debuchy R."/>
            <person name="Gladieux P."/>
            <person name="Thoren M.H."/>
            <person name="Johannesson H."/>
        </authorList>
    </citation>
    <scope>NUCLEOTIDE SEQUENCE</scope>
    <source>
        <strain evidence="2">CBS 359.72</strain>
    </source>
</reference>
<evidence type="ECO:0000256" key="1">
    <source>
        <dbReference type="SAM" id="MobiDB-lite"/>
    </source>
</evidence>
<evidence type="ECO:0000313" key="2">
    <source>
        <dbReference type="EMBL" id="KAK4250462.1"/>
    </source>
</evidence>
<reference evidence="2" key="1">
    <citation type="journal article" date="2023" name="Mol. Phylogenet. Evol.">
        <title>Genome-scale phylogeny and comparative genomics of the fungal order Sordariales.</title>
        <authorList>
            <person name="Hensen N."/>
            <person name="Bonometti L."/>
            <person name="Westerberg I."/>
            <person name="Brannstrom I.O."/>
            <person name="Guillou S."/>
            <person name="Cros-Aarteil S."/>
            <person name="Calhoun S."/>
            <person name="Haridas S."/>
            <person name="Kuo A."/>
            <person name="Mondo S."/>
            <person name="Pangilinan J."/>
            <person name="Riley R."/>
            <person name="LaButti K."/>
            <person name="Andreopoulos B."/>
            <person name="Lipzen A."/>
            <person name="Chen C."/>
            <person name="Yan M."/>
            <person name="Daum C."/>
            <person name="Ng V."/>
            <person name="Clum A."/>
            <person name="Steindorff A."/>
            <person name="Ohm R.A."/>
            <person name="Martin F."/>
            <person name="Silar P."/>
            <person name="Natvig D.O."/>
            <person name="Lalanne C."/>
            <person name="Gautier V."/>
            <person name="Ament-Velasquez S.L."/>
            <person name="Kruys A."/>
            <person name="Hutchinson M.I."/>
            <person name="Powell A.J."/>
            <person name="Barry K."/>
            <person name="Miller A.N."/>
            <person name="Grigoriev I.V."/>
            <person name="Debuchy R."/>
            <person name="Gladieux P."/>
            <person name="Hiltunen Thoren M."/>
            <person name="Johannesson H."/>
        </authorList>
    </citation>
    <scope>NUCLEOTIDE SEQUENCE</scope>
    <source>
        <strain evidence="2">CBS 359.72</strain>
    </source>
</reference>
<evidence type="ECO:0000313" key="3">
    <source>
        <dbReference type="Proteomes" id="UP001303647"/>
    </source>
</evidence>
<keyword evidence="3" id="KW-1185">Reference proteome</keyword>
<dbReference type="GO" id="GO:0005743">
    <property type="term" value="C:mitochondrial inner membrane"/>
    <property type="evidence" value="ECO:0007669"/>
    <property type="project" value="TreeGrafter"/>
</dbReference>
<dbReference type="AlphaFoldDB" id="A0AAN7D019"/>